<feature type="domain" description="PH" evidence="12">
    <location>
        <begin position="6642"/>
        <end position="6751"/>
    </location>
</feature>
<evidence type="ECO:0000256" key="10">
    <source>
        <dbReference type="SAM" id="MobiDB-lite"/>
    </source>
</evidence>
<feature type="domain" description="Ig-like" evidence="14">
    <location>
        <begin position="3383"/>
        <end position="3466"/>
    </location>
</feature>
<feature type="domain" description="Ig-like" evidence="14">
    <location>
        <begin position="6012"/>
        <end position="6101"/>
    </location>
</feature>
<feature type="domain" description="Ig-like" evidence="14">
    <location>
        <begin position="3915"/>
        <end position="3998"/>
    </location>
</feature>
<dbReference type="Pfam" id="PF22697">
    <property type="entry name" value="SOS1_NGEF_PH"/>
    <property type="match status" value="1"/>
</dbReference>
<keyword evidence="8" id="KW-0393">Immunoglobulin domain</keyword>
<keyword evidence="3 9" id="KW-0728">SH3 domain</keyword>
<dbReference type="InterPro" id="IPR013106">
    <property type="entry name" value="Ig_V-set"/>
</dbReference>
<dbReference type="InterPro" id="IPR001452">
    <property type="entry name" value="SH3_domain"/>
</dbReference>
<dbReference type="SMART" id="SM00408">
    <property type="entry name" value="IGc2"/>
    <property type="match status" value="56"/>
</dbReference>
<evidence type="ECO:0000313" key="17">
    <source>
        <dbReference type="RefSeq" id="XP_072858903.1"/>
    </source>
</evidence>
<evidence type="ECO:0000259" key="12">
    <source>
        <dbReference type="PROSITE" id="PS50003"/>
    </source>
</evidence>
<dbReference type="InterPro" id="IPR055251">
    <property type="entry name" value="SOS1_NGEF_PH"/>
</dbReference>
<dbReference type="PROSITE" id="PS50003">
    <property type="entry name" value="PH_DOMAIN"/>
    <property type="match status" value="1"/>
</dbReference>
<feature type="region of interest" description="Disordered" evidence="10">
    <location>
        <begin position="7088"/>
        <end position="7262"/>
    </location>
</feature>
<dbReference type="SUPFAM" id="SSF48726">
    <property type="entry name" value="Immunoglobulin"/>
    <property type="match status" value="64"/>
</dbReference>
<feature type="domain" description="Ig-like" evidence="14">
    <location>
        <begin position="3826"/>
        <end position="3909"/>
    </location>
</feature>
<proteinExistence type="inferred from homology"/>
<keyword evidence="6" id="KW-0677">Repeat</keyword>
<feature type="region of interest" description="Disordered" evidence="10">
    <location>
        <begin position="5441"/>
        <end position="5465"/>
    </location>
</feature>
<dbReference type="Gene3D" id="1.20.900.10">
    <property type="entry name" value="Dbl homology (DH) domain"/>
    <property type="match status" value="1"/>
</dbReference>
<dbReference type="Pfam" id="PF07679">
    <property type="entry name" value="I-set"/>
    <property type="match status" value="61"/>
</dbReference>
<dbReference type="InterPro" id="IPR001849">
    <property type="entry name" value="PH_domain"/>
</dbReference>
<dbReference type="CDD" id="cd00063">
    <property type="entry name" value="FN3"/>
    <property type="match status" value="1"/>
</dbReference>
<feature type="domain" description="Ig-like" evidence="14">
    <location>
        <begin position="10"/>
        <end position="100"/>
    </location>
</feature>
<gene>
    <name evidence="17" type="primary">OBSCN</name>
</gene>
<feature type="domain" description="Ig-like" evidence="14">
    <location>
        <begin position="2848"/>
        <end position="2932"/>
    </location>
</feature>
<feature type="domain" description="Ig-like" evidence="14">
    <location>
        <begin position="1679"/>
        <end position="1768"/>
    </location>
</feature>
<feature type="domain" description="Ig-like" evidence="14">
    <location>
        <begin position="3648"/>
        <end position="3730"/>
    </location>
</feature>
<feature type="domain" description="Ig-like" evidence="14">
    <location>
        <begin position="3737"/>
        <end position="3821"/>
    </location>
</feature>
<feature type="domain" description="Ig-like" evidence="14">
    <location>
        <begin position="1587"/>
        <end position="1664"/>
    </location>
</feature>
<dbReference type="InterPro" id="IPR035899">
    <property type="entry name" value="DBL_dom_sf"/>
</dbReference>
<evidence type="ECO:0000256" key="9">
    <source>
        <dbReference type="PROSITE-ProRule" id="PRU00192"/>
    </source>
</evidence>
<feature type="domain" description="Ig-like" evidence="14">
    <location>
        <begin position="1770"/>
        <end position="1858"/>
    </location>
</feature>
<feature type="domain" description="Ig-like" evidence="14">
    <location>
        <begin position="4092"/>
        <end position="4174"/>
    </location>
</feature>
<protein>
    <submittedName>
        <fullName evidence="17">Obscurin isoform X5</fullName>
    </submittedName>
</protein>
<evidence type="ECO:0000313" key="16">
    <source>
        <dbReference type="Proteomes" id="UP001652642"/>
    </source>
</evidence>
<dbReference type="InterPro" id="IPR036116">
    <property type="entry name" value="FN3_sf"/>
</dbReference>
<feature type="compositionally biased region" description="Basic and acidic residues" evidence="10">
    <location>
        <begin position="7161"/>
        <end position="7184"/>
    </location>
</feature>
<dbReference type="SMART" id="SM00409">
    <property type="entry name" value="IG"/>
    <property type="match status" value="64"/>
</dbReference>
<feature type="domain" description="Ig-like" evidence="14">
    <location>
        <begin position="835"/>
        <end position="921"/>
    </location>
</feature>
<dbReference type="InterPro" id="IPR013098">
    <property type="entry name" value="Ig_I-set"/>
</dbReference>
<feature type="domain" description="Ig-like" evidence="14">
    <location>
        <begin position="4448"/>
        <end position="4530"/>
    </location>
</feature>
<evidence type="ECO:0000256" key="5">
    <source>
        <dbReference type="ARBA" id="ARBA00022553"/>
    </source>
</evidence>
<dbReference type="CDD" id="cd00096">
    <property type="entry name" value="Ig"/>
    <property type="match status" value="14"/>
</dbReference>
<feature type="domain" description="Ig-like" evidence="14">
    <location>
        <begin position="4714"/>
        <end position="4800"/>
    </location>
</feature>
<feature type="compositionally biased region" description="Low complexity" evidence="10">
    <location>
        <begin position="7126"/>
        <end position="7154"/>
    </location>
</feature>
<feature type="domain" description="Ig-like" evidence="14">
    <location>
        <begin position="1214"/>
        <end position="1299"/>
    </location>
</feature>
<feature type="domain" description="Ig-like" evidence="14">
    <location>
        <begin position="4894"/>
        <end position="4985"/>
    </location>
</feature>
<dbReference type="InterPro" id="IPR003599">
    <property type="entry name" value="Ig_sub"/>
</dbReference>
<evidence type="ECO:0000259" key="15">
    <source>
        <dbReference type="PROSITE" id="PS50853"/>
    </source>
</evidence>
<feature type="domain" description="Ig-like" evidence="14">
    <location>
        <begin position="3027"/>
        <end position="3111"/>
    </location>
</feature>
<reference evidence="17" key="1">
    <citation type="submission" date="2025-08" db="UniProtKB">
        <authorList>
            <consortium name="RefSeq"/>
        </authorList>
    </citation>
    <scope>IDENTIFICATION</scope>
</reference>
<dbReference type="PROSITE" id="PS50853">
    <property type="entry name" value="FN3"/>
    <property type="match status" value="1"/>
</dbReference>
<dbReference type="Pfam" id="PF00041">
    <property type="entry name" value="fn3"/>
    <property type="match status" value="1"/>
</dbReference>
<dbReference type="InterPro" id="IPR036179">
    <property type="entry name" value="Ig-like_dom_sf"/>
</dbReference>
<dbReference type="PROSITE" id="PS50835">
    <property type="entry name" value="IG_LIKE"/>
    <property type="match status" value="51"/>
</dbReference>
<feature type="domain" description="Ig-like" evidence="14">
    <location>
        <begin position="110"/>
        <end position="203"/>
    </location>
</feature>
<feature type="domain" description="Fibronectin type-III" evidence="15">
    <location>
        <begin position="561"/>
        <end position="656"/>
    </location>
</feature>
<dbReference type="SMART" id="SM00015">
    <property type="entry name" value="IQ"/>
    <property type="match status" value="1"/>
</dbReference>
<feature type="domain" description="Ig-like" evidence="14">
    <location>
        <begin position="2312"/>
        <end position="2396"/>
    </location>
</feature>
<evidence type="ECO:0000256" key="7">
    <source>
        <dbReference type="ARBA" id="ARBA00023157"/>
    </source>
</evidence>
<dbReference type="InterPro" id="IPR003598">
    <property type="entry name" value="Ig_sub2"/>
</dbReference>
<feature type="domain" description="Ig-like" evidence="14">
    <location>
        <begin position="4360"/>
        <end position="4443"/>
    </location>
</feature>
<dbReference type="Pfam" id="PF00621">
    <property type="entry name" value="RhoGEF"/>
    <property type="match status" value="1"/>
</dbReference>
<feature type="domain" description="Ig-like" evidence="14">
    <location>
        <begin position="1028"/>
        <end position="1113"/>
    </location>
</feature>
<dbReference type="InterPro" id="IPR035526">
    <property type="entry name" value="Obscurin_SH3"/>
</dbReference>
<feature type="domain" description="Ig-like" evidence="14">
    <location>
        <begin position="2134"/>
        <end position="2218"/>
    </location>
</feature>
<dbReference type="InterPro" id="IPR036028">
    <property type="entry name" value="SH3-like_dom_sf"/>
</dbReference>
<keyword evidence="4" id="KW-0963">Cytoplasm</keyword>
<feature type="region of interest" description="Disordered" evidence="10">
    <location>
        <begin position="5485"/>
        <end position="5506"/>
    </location>
</feature>
<dbReference type="PROSITE" id="PS50010">
    <property type="entry name" value="DH_2"/>
    <property type="match status" value="1"/>
</dbReference>
<dbReference type="SUPFAM" id="SSF50044">
    <property type="entry name" value="SH3-domain"/>
    <property type="match status" value="1"/>
</dbReference>
<dbReference type="InterPro" id="IPR007110">
    <property type="entry name" value="Ig-like_dom"/>
</dbReference>
<feature type="domain" description="Ig-like" evidence="14">
    <location>
        <begin position="295"/>
        <end position="373"/>
    </location>
</feature>
<dbReference type="InterPro" id="IPR013783">
    <property type="entry name" value="Ig-like_fold"/>
</dbReference>
<feature type="domain" description="Ig-like" evidence="14">
    <location>
        <begin position="4180"/>
        <end position="4263"/>
    </location>
</feature>
<comment type="subcellular location">
    <subcellularLocation>
        <location evidence="1">Cytoplasm</location>
    </subcellularLocation>
</comment>
<dbReference type="SUPFAM" id="SSF50729">
    <property type="entry name" value="PH domain-like"/>
    <property type="match status" value="1"/>
</dbReference>
<feature type="domain" description="Ig-like" evidence="14">
    <location>
        <begin position="3205"/>
        <end position="3289"/>
    </location>
</feature>
<evidence type="ECO:0000259" key="14">
    <source>
        <dbReference type="PROSITE" id="PS50835"/>
    </source>
</evidence>
<dbReference type="InterPro" id="IPR003961">
    <property type="entry name" value="FN3_dom"/>
</dbReference>
<dbReference type="Gene3D" id="2.30.29.30">
    <property type="entry name" value="Pleckstrin-homology domain (PH domain)/Phosphotyrosine-binding domain (PTB)"/>
    <property type="match status" value="1"/>
</dbReference>
<feature type="domain" description="Ig-like" evidence="14">
    <location>
        <begin position="4805"/>
        <end position="4889"/>
    </location>
</feature>
<feature type="domain" description="Ig-like" evidence="14">
    <location>
        <begin position="3130"/>
        <end position="3200"/>
    </location>
</feature>
<feature type="domain" description="Ig-like" evidence="14">
    <location>
        <begin position="5878"/>
        <end position="5967"/>
    </location>
</feature>
<dbReference type="PROSITE" id="PS50002">
    <property type="entry name" value="SH3"/>
    <property type="match status" value="1"/>
</dbReference>
<dbReference type="InterPro" id="IPR000219">
    <property type="entry name" value="DH_dom"/>
</dbReference>
<feature type="domain" description="DH" evidence="13">
    <location>
        <begin position="6439"/>
        <end position="6624"/>
    </location>
</feature>
<name>A0ABM5GMQ0_9SAUR</name>
<feature type="domain" description="Ig-like" evidence="14">
    <location>
        <begin position="377"/>
        <end position="460"/>
    </location>
</feature>
<feature type="domain" description="Ig-like" evidence="14">
    <location>
        <begin position="930"/>
        <end position="1025"/>
    </location>
</feature>
<dbReference type="SMART" id="SM00325">
    <property type="entry name" value="RhoGEF"/>
    <property type="match status" value="1"/>
</dbReference>
<dbReference type="SMART" id="SM00406">
    <property type="entry name" value="IGv"/>
    <property type="match status" value="17"/>
</dbReference>
<comment type="similarity">
    <text evidence="2">Belongs to the protein kinase superfamily. CAMK Ser/Thr protein kinase family.</text>
</comment>
<evidence type="ECO:0000256" key="4">
    <source>
        <dbReference type="ARBA" id="ARBA00022490"/>
    </source>
</evidence>
<keyword evidence="16" id="KW-1185">Reference proteome</keyword>
<feature type="domain" description="Ig-like" evidence="14">
    <location>
        <begin position="5344"/>
        <end position="5429"/>
    </location>
</feature>
<dbReference type="RefSeq" id="XP_072858903.1">
    <property type="nucleotide sequence ID" value="XM_073002802.1"/>
</dbReference>
<evidence type="ECO:0000259" key="13">
    <source>
        <dbReference type="PROSITE" id="PS50010"/>
    </source>
</evidence>
<feature type="domain" description="SH3" evidence="11">
    <location>
        <begin position="6346"/>
        <end position="6413"/>
    </location>
</feature>
<feature type="domain" description="Ig-like" evidence="14">
    <location>
        <begin position="2490"/>
        <end position="2581"/>
    </location>
</feature>
<organism evidence="16 17">
    <name type="scientific">Pogona vitticeps</name>
    <name type="common">central bearded dragon</name>
    <dbReference type="NCBI Taxonomy" id="103695"/>
    <lineage>
        <taxon>Eukaryota</taxon>
        <taxon>Metazoa</taxon>
        <taxon>Chordata</taxon>
        <taxon>Craniata</taxon>
        <taxon>Vertebrata</taxon>
        <taxon>Euteleostomi</taxon>
        <taxon>Lepidosauria</taxon>
        <taxon>Squamata</taxon>
        <taxon>Bifurcata</taxon>
        <taxon>Unidentata</taxon>
        <taxon>Episquamata</taxon>
        <taxon>Toxicofera</taxon>
        <taxon>Iguania</taxon>
        <taxon>Acrodonta</taxon>
        <taxon>Agamidae</taxon>
        <taxon>Amphibolurinae</taxon>
        <taxon>Pogona</taxon>
    </lineage>
</organism>
<dbReference type="InterPro" id="IPR052385">
    <property type="entry name" value="Obscurin/Obscurin-like_Reg"/>
</dbReference>
<feature type="domain" description="Ig-like" evidence="14">
    <location>
        <begin position="2059"/>
        <end position="2129"/>
    </location>
</feature>
<evidence type="ECO:0000256" key="3">
    <source>
        <dbReference type="ARBA" id="ARBA00022443"/>
    </source>
</evidence>
<dbReference type="InterPro" id="IPR000048">
    <property type="entry name" value="IQ_motif_EF-hand-BS"/>
</dbReference>
<feature type="domain" description="Ig-like" evidence="14">
    <location>
        <begin position="762"/>
        <end position="833"/>
    </location>
</feature>
<dbReference type="CDD" id="cd23767">
    <property type="entry name" value="IQCD"/>
    <property type="match status" value="1"/>
</dbReference>
<dbReference type="PANTHER" id="PTHR35971:SF4">
    <property type="entry name" value="OBSCURIN"/>
    <property type="match status" value="1"/>
</dbReference>
<feature type="compositionally biased region" description="Low complexity" evidence="10">
    <location>
        <begin position="6326"/>
        <end position="6335"/>
    </location>
</feature>
<evidence type="ECO:0000256" key="1">
    <source>
        <dbReference type="ARBA" id="ARBA00004496"/>
    </source>
</evidence>
<dbReference type="SMART" id="SM00233">
    <property type="entry name" value="PH"/>
    <property type="match status" value="1"/>
</dbReference>
<feature type="domain" description="Ig-like" evidence="14">
    <location>
        <begin position="2668"/>
        <end position="2753"/>
    </location>
</feature>
<feature type="domain" description="Ig-like" evidence="14">
    <location>
        <begin position="1140"/>
        <end position="1197"/>
    </location>
</feature>
<dbReference type="Gene3D" id="2.60.40.10">
    <property type="entry name" value="Immunoglobulins"/>
    <property type="match status" value="65"/>
</dbReference>
<feature type="region of interest" description="Disordered" evidence="10">
    <location>
        <begin position="5718"/>
        <end position="5753"/>
    </location>
</feature>
<feature type="domain" description="Ig-like" evidence="14">
    <location>
        <begin position="1403"/>
        <end position="1480"/>
    </location>
</feature>
<feature type="region of interest" description="Disordered" evidence="10">
    <location>
        <begin position="6300"/>
        <end position="6345"/>
    </location>
</feature>
<evidence type="ECO:0000259" key="11">
    <source>
        <dbReference type="PROSITE" id="PS50002"/>
    </source>
</evidence>
<dbReference type="Gene3D" id="2.30.30.40">
    <property type="entry name" value="SH3 Domains"/>
    <property type="match status" value="1"/>
</dbReference>
<feature type="domain" description="Ig-like" evidence="14">
    <location>
        <begin position="4625"/>
        <end position="4711"/>
    </location>
</feature>
<evidence type="ECO:0000256" key="8">
    <source>
        <dbReference type="ARBA" id="ARBA00023319"/>
    </source>
</evidence>
<dbReference type="CDD" id="cd12025">
    <property type="entry name" value="SH3_Obscurin_like"/>
    <property type="match status" value="1"/>
</dbReference>
<accession>A0ABM5GMQ0</accession>
<feature type="domain" description="Ig-like" evidence="14">
    <location>
        <begin position="6123"/>
        <end position="6218"/>
    </location>
</feature>
<feature type="domain" description="Ig-like" evidence="14">
    <location>
        <begin position="3471"/>
        <end position="3555"/>
    </location>
</feature>
<dbReference type="SUPFAM" id="SSF48065">
    <property type="entry name" value="DBL homology domain (DH-domain)"/>
    <property type="match status" value="1"/>
</dbReference>
<feature type="domain" description="Ig-like" evidence="14">
    <location>
        <begin position="6761"/>
        <end position="6851"/>
    </location>
</feature>
<feature type="domain" description="Ig-like" evidence="14">
    <location>
        <begin position="1955"/>
        <end position="2043"/>
    </location>
</feature>
<feature type="domain" description="Ig-like" evidence="14">
    <location>
        <begin position="5073"/>
        <end position="5148"/>
    </location>
</feature>
<feature type="compositionally biased region" description="Basic and acidic residues" evidence="10">
    <location>
        <begin position="6246"/>
        <end position="6256"/>
    </location>
</feature>
<feature type="domain" description="Ig-like" evidence="14">
    <location>
        <begin position="5631"/>
        <end position="5720"/>
    </location>
</feature>
<sequence>MEFSSYSGVPRFLTRPKAFVVSMGKDATLSCQIMGNPIPMVSWEKDKLPIHTGGRFKMVEDGDLYRLTIYDLNLEDSGQYICRAKNTIGEAFAAVSIKVGEQTTVTESAPYFIQKPTSIRVIMGEDAMFKCIVQGSPPLSVNWEKDGRHLGGRSESNRIQIESQGEKNALKIQNTRLVDSGTYTCRAENPLGAASAAAALVVDAPDSHSLGGTRPGVDVGGSKTSPLLSHLQKRREEIRKTDYSTTDALISSPEGRSKFGLNLSLDYERAASLTAKGFRGDGGSYYGVTTRTFTVTEGKHAKMSCYVTGEPKPEIVWKKDGEVIPEGRRHIIYEDEQENFVLKILFCKQVDNGLYTCTASNLAGQTYSSVLVTVKEPRIPFKTKLRDLEVREKESAIFQCEVPVASTQTTWFKEETKLQQSQKYNIEEDGTNRKLTVQNVTMDDDAVYICEMKEGSRTIAELTVQGNIIKKLPRKTAVSLSDTAIFCVELENKCQTFRWLKNKEELKPNKRISITSSGKEFSLIIRDCKIEDSGEIVFVADDCRTSTQFTVSVPKKPPSHPPVAPVVKNKTETSVTLAWSPPKMERPIPIDGYVVERKKLTGFTWLKCHGSSISEMEFTVSNLPEEADYQFRVSAVNSYGQSDCLEFPGTLHLEPVLAVKTPLRNVEVAPGRDAIFTVDLTKVCVGSWYVNGNLVQNNDKYIITRTRTTHSLTVKRVTSIFKGAEVKFVTDDNIESTAKISLKDDVANFLNDSAPGISVKLSEKFELVCEVSSATEGVVWKKGKKDVKPDQRVTFTSEGLQRKLIVKSALKQDEGVYVCETMNDRLTFQVEVKEPEDVFANREKVEKEIKAVLSESVTLACEVAQVDTEVKWFKEGRLIRSNDKFKIEVDGRSRRLIVKQVERKDVGHYICEADGQTLTFSVIAIPPKEPEEVFTNRDKVQREIEAASSEDVTLSCEVAQANRDVKWFKNGKPVTSSNKLKVEAEERSRRLLVKQVEKKDEGEYTCEAAGQKLTFKVTVKEAKVTEAEEVFAHKEKIQKEVKAVSSENAVLSCEVVQAKTEVKWFKEGKQITSSKKFKVEAEGKSRRLVVQQVEKKDAGEYTCEAAGQKLTFNIIVTDAKADLVFVNKEKVQKEVKAALSENVSFQCEVAQTKTEVQWLKDGKPIASSNKFKVETDGKKRRLSVQQVESKDAGEYTCETAGQKLNFKLIVAEAEEVFAHKEKIQKEVKAVSSENAVLSCEVAQDKTEVKWFKEGKQITSSKKFKVEAEGKSRRLVVQQVEKKDAGEYTCEVAGQKLTFNIIVKEAEEVFVHKEKIQKEVKAVPSENAVLSCEVAQDKTEVKWFKEGKQITSSKKLKVEAEGKSRRLVVQQVEKKDAGEYTCEAAGQKLAFKVTVSEGKVAEAEEIFAHQEKIQKEVKAVSSENAVLSCEVAQAKTEVKWFKEGKQITSSKKFKVEAEGKSRRLVVQQVEKKDAGEYTCEAAGQKLAFKVIVAEAEEVFAHKEKIQKEVKVVSSENAVLSCEVAQAKMEVKWFKEGKQITSSKKFKVEAEGKSRRLVVQQVEKKDAGEYTCEAAGQKLAFKVIVAEAEEVFAHKEKIQKEVKVVSSENAVLSCEVAQDNAEVKWFKEGKQITSSKKLKVEAEGKSRRLVVQQVEKKDAGEYTCEAAGQKLAFKVIVAETEEVFAHKEKIQKEVKVVPSENAVLSCEVAQDNAEVKWFKEGKQITSSKKLKVEAEGKSRRLVVEQVEKKDAGEYTCEAAGQKLTFQLKVTEPVSAFANKEKVQKEVKAVLKESVSLVCEVASSDTEVKWYKEGKLLASSHKIKMESKGTSRKLLLEQVDKKDAGEYTCEAAGQKLTFKIEAVEPEAKFQRKAAQEEKVVVQEQKNIVLSTSVVPENAEVKWFKDGTEIKSGKKYEMKSDRGARTLTVKQAEGGDAGVYTCEVKNDKQPFHVQVQEIPVKFTKKLEPVKAEIGGTLSLSCELSQAKGVVVWRKDGVELKADKRHQMREIGEKRVLIITGLRAEDKGDYQCETKDDKCSIHVTPTVPRVVKFVKGLHNIVSEEGKEAVFKCVVSPSDAAVTWRRNGAQIEAGKKYVISQKDADHHLTIKDLTLKDSGEISAEAEGVESKAHLKVEEAPAVFVKKLEPKTVEEKETVRLEVELSKPTAEVKWAKNGSILHPDANVEIKAEGTKHSLVIRSAACGDRGFYACETLHDKTQAKLTVETRPIKVVKGLEPMEVHEKESVTFEVELSHEDVEATWMKDGVRLKPKDNCIIRAQGKKHSLTLAALAIEDSGLVAFKAEGIHITGRLNVKESPVKIVKPLVDTKVQHKDKVTLECELSRPNADVKWRKDGIELRPNKKIGIVARGTKRSLTIHKCEYEDQGKYMCDAIDDKSLATLEVHARDIKIVKPLEDVEVCEKESASFMCEISHDEVETQWFSDDRKIRAGENIKLRQDGKSYALVYKSVEVQDSAEIKFVAEKAESRAHLKVKELPVKFTKPLRVKIAMEKHRGVLECQVSRANAEVTWYKDNKKIHPSEKYEIVSEGVYRKLIIKETEFEDEGVYTCDAVDEKSSAQFYVEEQAIHIVKELRDVEVTEPEEARFECEISIQSVKPPKWSLRGELLQASKDVLIEQEGRTHHLVLRKTDIDMTGTIQFAIGKAKSSANLVVKDLQVTITRPLEDKIAQETHSVLLSCDFKPSPKVVEWYKDHTLIEPSERFKPKREKYTAELKIIKLNVGDSGIYKCKAGSAETKANLTVLERKVEITKHLQDLEIEEESCAVFSCELAEECDDVDWFLNDTHLFSNNFNEVKSLGKTHSLTLKHVTPEDSGTVTVKVLKKVSESARLKVKEKPAVFMKSLDDVVGEERSTLTLECEVSKPKVKPIWKKEGVALTPGDKYEMLQAGKTLGLIIHNLSKDDAGLYTCDLGTEVAKSKVSVQELNIGITKRLKNTEVLEGESCSFECVLSHESVDDCRWLINGLEVGQEGRFRAFNKGRKYCLNIKKALPSDAGEVVFSVRDLNSKASLVVKEKPAEFTRGLEDRTTSVGQEVSLTCELSKWDANLKWCKDGKEIRRSPKCDLRQEGNRAILIIHDATVKDSGTYTCETEIAKTKAVLTVEEAGNCFIKDLSDLKLDEDKKAVFTCETKKPASTVTWRKGITDLKASAKYEISQKGKVLQLTVNNLVENDSDIYTCDIGDTQSSAKLVVQALPVFIQQELQNREAQEGSKVRLSCEFNKPDLPVQWLKGKTVLQAGEKYEFKQRGTMAELIIRDAKTTDAGEYTCSINELKTSARVDVTAAPALFKEALKDTEIKEGETLVLSCALATPDIPVTWKKGKTVLRAGEKYEVKQEGCVAELIIHSAEPDDGGKYSCEVGNQQSIAQVKIHAEPVRFKEVLKNVEATEGGVVTLRCELNKAGPVEWMKEQKGLKPSNKYRMKKEGTVAELTIHGLDPKDAGQYACTSGDQKTTAVVTVKALPVHFKMELKNEEATESGTATFHCELSKAVDSVEWMKDQTSLKPSEKYRMRLEGRFAELTIQDLELTDAGSYTCVCAEQKTTAALKVNALPAFFQEELKSMEVTEGETATLHGRLSKAAPVAWQKGPRTLKPGGKYQIKQEGPYVELVIRDVDETDSGDYTCICGSQKTTACLTVTVLPVLFTKALKDEEAMEGKEATLRCELNKPSVTVEWRKGHKTLKPNKKYQMRREGAVAELVIQSLEPTDSGSYSCVCGEQQTMASLEVKALPVLFKEGLKNREAVEGATATLRCEMTKAGAEVKWRKGSQILKPSDKYRMKQEGAVAELLIRDLQVEDTGDYACLCGDQKTTAALTVHAVPARFQEELKSKEVTEGEVAVLRCELSKPVPVEWRKGDGLLKSNDKYKIRQKERVAELTIHDVDEQDAGDYSCVCGDQKTSASITVHALPPRFKTELKNLAVEESGTATLRCELTKMAAPVEWRKAGQVLTPSEKHEMKLDGVVAELVIHSLEPADAGDYSCAFGDQKTSASLAVNALLARFKKGLENQEAPEEGTIVFQCELTKAAPVEWRKKHKSLKPSDKYEIRQEGAAAWLEIHNLELKDAGDYSCVCGEEKTTAALRVHALPPRFKTELKDVEAPEDGTAALRCELTKAALVEWMKEEEKLAESGKYRIRQEGPVTELVIRDLDIQDAGRYACVCGDQKTTAVLTVHALKPEFKQKLKNEKAEEGGTARFRCEVTVAKAPVEWRKAGVVLHPGDKYEMRQDGTSRQLLIHSLEPVDGGEYSCTTGDQTTSAALTVKGLDVTIIRGLKNAEVFEDEDVTFECKVSHDHARDVEWKLQEVSLQSNEMNEISVENGRLHKLKLRKVTQQDTGTVTFRVGPYTSTAQLQVKAPLPVFKEELVNKELQEDSTAVLTCEVTQPNVSATWKKGAQLISPSSKYEIQQEGTVHTLKIFNLKPEDSGKYTCDIGNQKTTATISVEAIPALFEVQLENQEVDEGSTVTLRADLSKPDAPVKWSKGPLKLRASEKYEMRQKGSTVELLIHDAQPEDSGDYACDSGDHQTTASVLVKALPVLFTKLLENQQAEEGGTVTLSCEISKPGTAVQWKKEGVLLRAGDKHKIKQVGAVVELTICKLSAADAGEYSCSTQDHKTTAALLVKEPPATIVEALKDIALHESEDAVFQCRVSRENAKDVEWSLAGVPLQSNEMNEIGVKGTLHSLILRKVALEDSGTVSFRVGQNSSEAQLTVQPALVIFTKQLTNLEVEENGTAVFRCDVSKPGAHVVWKKGSSPIQPSPKFELKVEGTAHTLIIHNVVPEDSGEYSCSTPDRTTTAKLKVKALPVLFKRGLQNKEAEAGNTASLRCELSKAMAPVVWRKGHVVLQPSDKYDIRQEGTFAELLVYDLEPLDEGEYTCDSGDQQTTATLKVKVLPVLFKEELQNVEAEVGEKAVLRCEISRPDAPVEWRKGALVLQPSAKYEMHQRGTAIELIVHDLEPEDCGPYTCSTGDELTTGSVYVQEEEVQIVSGLKNLDVFAGESATFTCELSRAGVSNVQWWLDGSPLQNSPVNEISVRDGNVHTLTLKDLGPNDSGIVTFRAGPLISSAKLLIKDPTIEVVSPMRDVTVEEDGTAELICQYSRPVQATWWKNDQELQADGQRVVVEQDWNVAKLKIKPALPGDTGIYTCEAGGTKVVAMLDVQAKNTVVQGLENVDAMEGGEALFECYLSKPECYNYNWLIDDEPAKTSENIEMVYFENGLRHLLLLKNLTPQDSCRVTFQASDVVTSAFLTVKGWRLEFLQPLTDTTVTAGDQAIFSCVLSEAVPVHEVAWYINDVDIQPDEHWGIEAEGNSYKLILKKAQPHHSGEVTFAARDAIVSAKLSVIEPIAVTRPLVSKSAAEGEKARLECELSGGGSEVVWLKGKEPVCPGGRYEIISDGKTQALVIHGLKAEDQGSYTCVASPDVKTSANLSVEVPVLKAAVEEAPKAKEAEEAGDEPSQPSLPPEAAQEGDLHLLWEALAKKRRMSREPTLDSISEIPEEDDKLQKRKKEEAETIQYYSEEYSTCDESAKAGEADFSFTSSDDESRAGTPSLISYLKKAGSSTISGKVQTFSTEKIYAQWEKTSVEPSPPAQPGEPQITAELDDPSMAQAAVKIQAAFKGYKVRKEIKQQEAPVFTETFKDFSGVPGGNLHLEAVAQSKTDMTVRWLKDGDEISDGRHYHIDNYSDGTCSLIITGLELNDAGKYTCEASNKFGKVSHSARVTVGPAPQPPARKHKPAKKLPDSESESSSGSDLDDTFRKAGRRLHKLFKSKISTKISDVEEELFVSADEGEIEVVDHQTYREDERYIYIKFEMMSEAKTAASRFREMFAAMGIPVEIDILDQGPKKIELRIGKASPPAPGQLRTLVKRPPPPLLTSDTAPVFITELQNQEVQDGYPVSFDCVVIGKPTPTVRWFKDGRAIEEDDHYMINEDQEGCHQLIITAVNPLDMGVYRCLAENSMGVSSTKAELRVDLTSTDYDTAADATETSSYYSAKGYLSSREQEGAESMTEEEQLPQVLDELHDIQVVSGAAFAKFHLKVKGYPEPRLYWFKDGQPVQVSDRLLKIDKREFHALEILNVTKEDAGEYSVFISNSAGSAYSGARLIVKGTGEEQEIPRKEVHEQLVPPRFLERFTNKKVRKGASITLSVKVEGSPPPSVTWLKEESHGEDILWIKSDTPGYKLASSNMHHSLILLDVKKGYSGNYTCIASNEAGQSICSASLEVMDVKEAESLTQERVMVTEAIMASLGYEEDKERKEHGVEVSAHPPETRKGEPISLAQVGTEEFLQKLTSQITEMVSAKISQATLRVPGGDSDDESKTPSPSPRHGRSRPSSTAQESSSESDEGDARGEIFDIYMVTADYTPMGADRETLTLKEGQYVEVLDSAHPLKWLVRTKPTKSSPSRQGWVPPAYLDKRLKLSPEWGVPDVPEFLGDSLSEDEYKKKLSLIIQDLLNSEEDFVKDLQFLQTHHIQYTETCPNVPPAVSGQKLVIFRNVTDITHFHSKTFFPELQKCDTDDDVAMCFIKNEGEFDKYIQYLVGRIQAESVVVSKAVQEFYKRYTEVTFSTEDPSQPPVLPLQYYLERPINRIQKYQTVIKELIRNKARNSQNCSLLEQAYAIVSALNRRAENNLHVSLIEDYPGTLEILGEPIRQGQFIVWEGAPGARMAWKGHKRQVFLFKNYLLVCKPKRDTKTDTYSYIFKNMMKLPNIDVNDLVEGDDRAFEIWHEREDSVRKYLFQARTVIIKNSWVKEICGIQQRISLPVWDPPDFEEELANCTAELGETVKLACKVTGTPKPSVAWFKDGKPVEVDPHHIIIEDPDGSCTLILDNLTGVDSGQYMCYAVSPAGNASTLGKILVQVPPRFVNKLKPAYYAEGEDAQFTCTIEGAPSPQIRWYKDGNLLTDPNKHQSFSEPWSGVIVLVIKNACKDDTGYYECELVNRLGAAKSGAQLYPQSAAALAPEKRPEQAITIEVTEQETKVPKKTIIIEETITTVVKTPRTKRRISPARPPSGYSRSPRSEFSTPEPLYVGKVRPSPHRLDPEVMQRAIPTLFVTEPEERRGAAVRGIPLEISEEEQKSKWVEVEEIIEFNVQKSAQVTRKRGSSPARSEKDESGSVYPRPGARPRRSSEDDPNANNSNNNKLVEQASSSLSQEAEASGAESKGTPIRNADERSSGMLEGERGPQEPSEKADPPAASSPTVAIVDEPCEEAEVDTDAYFSSPEDPEVEGHAVECDTTWPDEDDSSGPMREDDLPEQSVLIEEPEDRESDDLKNRDLKILTRNGKALTLEDLEDYVPEEGETYRCDHPNSAEDKPCEIAVLQTEINKPIIGKPVLLNVGRPGVSKPKQSFFGEFEQHYPGGVFMSASRVAEMQSRGPSNISFHVRESCAAAKATSASPGAAAGISTGGPFKPTPSFCTEVQLSADNGQSSFKTEVSTRTHSYGTVGETVTLCIRKEDSSEG</sequence>
<dbReference type="PANTHER" id="PTHR35971">
    <property type="entry name" value="SI:DKEY-31G6.6"/>
    <property type="match status" value="1"/>
</dbReference>
<evidence type="ECO:0000256" key="2">
    <source>
        <dbReference type="ARBA" id="ARBA00006692"/>
    </source>
</evidence>
<dbReference type="InterPro" id="IPR011993">
    <property type="entry name" value="PH-like_dom_sf"/>
</dbReference>
<feature type="domain" description="Ig-like" evidence="14">
    <location>
        <begin position="6855"/>
        <end position="6945"/>
    </location>
</feature>
<dbReference type="SMART" id="SM00060">
    <property type="entry name" value="FN3"/>
    <property type="match status" value="2"/>
</dbReference>
<feature type="compositionally biased region" description="Acidic residues" evidence="10">
    <location>
        <begin position="7198"/>
        <end position="7207"/>
    </location>
</feature>
<feature type="domain" description="Ig-like" evidence="14">
    <location>
        <begin position="4537"/>
        <end position="4621"/>
    </location>
</feature>
<feature type="region of interest" description="Disordered" evidence="10">
    <location>
        <begin position="6246"/>
        <end position="6272"/>
    </location>
</feature>
<feature type="domain" description="Ig-like" evidence="14">
    <location>
        <begin position="3294"/>
        <end position="3378"/>
    </location>
</feature>
<dbReference type="CDD" id="cd20971">
    <property type="entry name" value="IgI_1_Titin-A168_like"/>
    <property type="match status" value="1"/>
</dbReference>
<feature type="domain" description="Ig-like" evidence="14">
    <location>
        <begin position="1306"/>
        <end position="1393"/>
    </location>
</feature>
<evidence type="ECO:0000256" key="6">
    <source>
        <dbReference type="ARBA" id="ARBA00022737"/>
    </source>
</evidence>
<keyword evidence="7" id="KW-1015">Disulfide bond</keyword>
<dbReference type="GeneID" id="110085102"/>
<feature type="domain" description="Ig-like" evidence="14">
    <location>
        <begin position="1495"/>
        <end position="1572"/>
    </location>
</feature>
<dbReference type="Proteomes" id="UP001652642">
    <property type="component" value="Chromosome 6"/>
</dbReference>
<keyword evidence="5" id="KW-0597">Phosphoprotein</keyword>
<feature type="domain" description="Ig-like" evidence="14">
    <location>
        <begin position="1862"/>
        <end position="1950"/>
    </location>
</feature>
<dbReference type="SUPFAM" id="SSF49265">
    <property type="entry name" value="Fibronectin type III"/>
    <property type="match status" value="1"/>
</dbReference>
<dbReference type="PROSITE" id="PS50096">
    <property type="entry name" value="IQ"/>
    <property type="match status" value="1"/>
</dbReference>
<feature type="region of interest" description="Disordered" evidence="10">
    <location>
        <begin position="6990"/>
        <end position="7027"/>
    </location>
</feature>